<accession>A0A0U5F1Y0</accession>
<feature type="transmembrane region" description="Helical" evidence="1">
    <location>
        <begin position="134"/>
        <end position="155"/>
    </location>
</feature>
<keyword evidence="1" id="KW-0812">Transmembrane</keyword>
<dbReference type="RefSeq" id="WP_059023342.1">
    <property type="nucleotide sequence ID" value="NZ_JBNZCO010000001.1"/>
</dbReference>
<dbReference type="EMBL" id="LN609302">
    <property type="protein sequence ID" value="CEF55135.1"/>
    <property type="molecule type" value="Genomic_DNA"/>
</dbReference>
<feature type="transmembrane region" description="Helical" evidence="1">
    <location>
        <begin position="38"/>
        <end position="58"/>
    </location>
</feature>
<evidence type="ECO:0000313" key="4">
    <source>
        <dbReference type="Proteomes" id="UP000068250"/>
    </source>
</evidence>
<sequence length="207" mass="22175">MIPDTGKLSATRRILRGMMLLAGGKREGLACFEGTPDAFGAALAPQIACILVGSLQIFLLPDKVMSATKLLLSLCVMFLPAVISHFYAQRWGRGALWLRYITAATWCGWVVVLISLACALIAAVITPDIARQQVFIGALALVAAMYELWLQWFVAKVGLGISGGRAALLYVSILLASIGLYALAAVLPPHYMVLNDLLQPMVSVKGS</sequence>
<dbReference type="PATRIC" id="fig|431306.5.peg.1189"/>
<organism evidence="2 4">
    <name type="scientific">Acetobacter ghanensis</name>
    <dbReference type="NCBI Taxonomy" id="431306"/>
    <lineage>
        <taxon>Bacteria</taxon>
        <taxon>Pseudomonadati</taxon>
        <taxon>Pseudomonadota</taxon>
        <taxon>Alphaproteobacteria</taxon>
        <taxon>Acetobacterales</taxon>
        <taxon>Acetobacteraceae</taxon>
        <taxon>Acetobacter</taxon>
    </lineage>
</organism>
<keyword evidence="5" id="KW-1185">Reference proteome</keyword>
<feature type="transmembrane region" description="Helical" evidence="1">
    <location>
        <begin position="70"/>
        <end position="88"/>
    </location>
</feature>
<evidence type="ECO:0000313" key="2">
    <source>
        <dbReference type="EMBL" id="CEF55135.1"/>
    </source>
</evidence>
<reference evidence="3 5" key="3">
    <citation type="journal article" date="2020" name="Int. J. Syst. Evol. Microbiol.">
        <title>Novel acetic acid bacteria from cider fermentations: Acetobacter conturbans sp. nov. and Acetobacter fallax sp. nov.</title>
        <authorList>
            <person name="Sombolestani A.S."/>
            <person name="Cleenwerck I."/>
            <person name="Cnockaert M."/>
            <person name="Borremans W."/>
            <person name="Wieme A.D."/>
            <person name="De Vuyst L."/>
            <person name="Vandamme P."/>
        </authorList>
    </citation>
    <scope>NUCLEOTIDE SEQUENCE [LARGE SCALE GENOMIC DNA]</scope>
    <source>
        <strain evidence="3 5">LMG 23848</strain>
    </source>
</reference>
<evidence type="ECO:0000313" key="3">
    <source>
        <dbReference type="EMBL" id="NHO38660.1"/>
    </source>
</evidence>
<evidence type="ECO:0000313" key="5">
    <source>
        <dbReference type="Proteomes" id="UP000657200"/>
    </source>
</evidence>
<reference evidence="2" key="1">
    <citation type="submission" date="2014-09" db="EMBL/GenBank/DDBJ databases">
        <authorList>
            <person name="Magalhaes I.L.F."/>
            <person name="Oliveira U."/>
            <person name="Santos F.R."/>
            <person name="Vidigal T.H.D.A."/>
            <person name="Brescovit A.D."/>
            <person name="Santos A.J."/>
        </authorList>
    </citation>
    <scope>NUCLEOTIDE SEQUENCE</scope>
    <source>
        <strain evidence="2">LMG 23848T</strain>
    </source>
</reference>
<feature type="transmembrane region" description="Helical" evidence="1">
    <location>
        <begin position="100"/>
        <end position="122"/>
    </location>
</feature>
<keyword evidence="1" id="KW-0472">Membrane</keyword>
<feature type="transmembrane region" description="Helical" evidence="1">
    <location>
        <begin position="167"/>
        <end position="187"/>
    </location>
</feature>
<dbReference type="EMBL" id="WOTE01000001">
    <property type="protein sequence ID" value="NHO38660.1"/>
    <property type="molecule type" value="Genomic_DNA"/>
</dbReference>
<keyword evidence="1" id="KW-1133">Transmembrane helix</keyword>
<reference evidence="4" key="2">
    <citation type="submission" date="2014-09" db="EMBL/GenBank/DDBJ databases">
        <authorList>
            <person name="Illeghems K.G."/>
        </authorList>
    </citation>
    <scope>NUCLEOTIDE SEQUENCE [LARGE SCALE GENOMIC DNA]</scope>
    <source>
        <strain evidence="4">LMG 23848T</strain>
    </source>
</reference>
<protein>
    <submittedName>
        <fullName evidence="2">Uncharacterized protein</fullName>
    </submittedName>
</protein>
<name>A0A0U5F1Y0_9PROT</name>
<dbReference type="STRING" id="431306.AGA_1170"/>
<dbReference type="OrthoDB" id="7281988at2"/>
<dbReference type="Proteomes" id="UP000657200">
    <property type="component" value="Unassembled WGS sequence"/>
</dbReference>
<proteinExistence type="predicted"/>
<dbReference type="AlphaFoldDB" id="A0A0U5F1Y0"/>
<evidence type="ECO:0000256" key="1">
    <source>
        <dbReference type="SAM" id="Phobius"/>
    </source>
</evidence>
<dbReference type="Proteomes" id="UP000068250">
    <property type="component" value="Chromosome I"/>
</dbReference>
<gene>
    <name evidence="2" type="ORF">AGA_1170</name>
    <name evidence="3" type="ORF">GOB80_02985</name>
</gene>